<evidence type="ECO:0000313" key="14">
    <source>
        <dbReference type="Proteomes" id="UP000276953"/>
    </source>
</evidence>
<accession>A0A432DUG0</accession>
<comment type="subcellular location">
    <subcellularLocation>
        <location evidence="1">Cell outer membrane</location>
        <topology evidence="1">Multi-pass membrane protein</topology>
    </subcellularLocation>
</comment>
<protein>
    <submittedName>
        <fullName evidence="13">TonB-dependent receptor</fullName>
    </submittedName>
</protein>
<evidence type="ECO:0000256" key="7">
    <source>
        <dbReference type="ARBA" id="ARBA00023004"/>
    </source>
</evidence>
<evidence type="ECO:0000256" key="3">
    <source>
        <dbReference type="ARBA" id="ARBA00022452"/>
    </source>
</evidence>
<keyword evidence="11" id="KW-0998">Cell outer membrane</keyword>
<feature type="domain" description="TonB-dependent receptor-like beta-barrel" evidence="12">
    <location>
        <begin position="5"/>
        <end position="157"/>
    </location>
</feature>
<keyword evidence="5" id="KW-0812">Transmembrane</keyword>
<keyword evidence="13" id="KW-0675">Receptor</keyword>
<keyword evidence="6" id="KW-0732">Signal</keyword>
<dbReference type="EMBL" id="RYFC01000003">
    <property type="protein sequence ID" value="RTZ46699.1"/>
    <property type="molecule type" value="Genomic_DNA"/>
</dbReference>
<evidence type="ECO:0000256" key="2">
    <source>
        <dbReference type="ARBA" id="ARBA00022448"/>
    </source>
</evidence>
<evidence type="ECO:0000256" key="9">
    <source>
        <dbReference type="ARBA" id="ARBA00023077"/>
    </source>
</evidence>
<dbReference type="AlphaFoldDB" id="A0A432DUG0"/>
<keyword evidence="2" id="KW-0813">Transport</keyword>
<organism evidence="13 14">
    <name type="scientific">Chryseobacterium arthrosphaerae</name>
    <dbReference type="NCBI Taxonomy" id="651561"/>
    <lineage>
        <taxon>Bacteria</taxon>
        <taxon>Pseudomonadati</taxon>
        <taxon>Bacteroidota</taxon>
        <taxon>Flavobacteriia</taxon>
        <taxon>Flavobacteriales</taxon>
        <taxon>Weeksellaceae</taxon>
        <taxon>Chryseobacterium group</taxon>
        <taxon>Chryseobacterium</taxon>
    </lineage>
</organism>
<evidence type="ECO:0000256" key="10">
    <source>
        <dbReference type="ARBA" id="ARBA00023136"/>
    </source>
</evidence>
<dbReference type="InterPro" id="IPR036942">
    <property type="entry name" value="Beta-barrel_TonB_sf"/>
</dbReference>
<keyword evidence="3" id="KW-1134">Transmembrane beta strand</keyword>
<evidence type="ECO:0000256" key="11">
    <source>
        <dbReference type="ARBA" id="ARBA00023237"/>
    </source>
</evidence>
<dbReference type="GO" id="GO:0015344">
    <property type="term" value="F:siderophore uptake transmembrane transporter activity"/>
    <property type="evidence" value="ECO:0007669"/>
    <property type="project" value="TreeGrafter"/>
</dbReference>
<name>A0A432DUG0_9FLAO</name>
<gene>
    <name evidence="13" type="ORF">EJ377_22230</name>
</gene>
<comment type="caution">
    <text evidence="13">The sequence shown here is derived from an EMBL/GenBank/DDBJ whole genome shotgun (WGS) entry which is preliminary data.</text>
</comment>
<reference evidence="13 14" key="1">
    <citation type="submission" date="2018-12" db="EMBL/GenBank/DDBJ databases">
        <title>Draft Genome Sequence of Chryseobacterium arthrosphaerae strain ED882-96 Isolated from the Blood of a Patient with Liver Cirrhosis in Taiwan.</title>
        <authorList>
            <person name="Lin J.-N."/>
            <person name="Lai C.-H."/>
            <person name="Yang C.-H."/>
            <person name="Huang Y.-H."/>
        </authorList>
    </citation>
    <scope>NUCLEOTIDE SEQUENCE [LARGE SCALE GENOMIC DNA]</scope>
    <source>
        <strain evidence="13 14">ED882-96</strain>
    </source>
</reference>
<keyword evidence="8" id="KW-0406">Ion transport</keyword>
<dbReference type="PANTHER" id="PTHR32552">
    <property type="entry name" value="FERRICHROME IRON RECEPTOR-RELATED"/>
    <property type="match status" value="1"/>
</dbReference>
<evidence type="ECO:0000256" key="1">
    <source>
        <dbReference type="ARBA" id="ARBA00004571"/>
    </source>
</evidence>
<evidence type="ECO:0000256" key="5">
    <source>
        <dbReference type="ARBA" id="ARBA00022692"/>
    </source>
</evidence>
<dbReference type="GO" id="GO:0009279">
    <property type="term" value="C:cell outer membrane"/>
    <property type="evidence" value="ECO:0007669"/>
    <property type="project" value="UniProtKB-SubCell"/>
</dbReference>
<dbReference type="InterPro" id="IPR039426">
    <property type="entry name" value="TonB-dep_rcpt-like"/>
</dbReference>
<dbReference type="SUPFAM" id="SSF56935">
    <property type="entry name" value="Porins"/>
    <property type="match status" value="1"/>
</dbReference>
<evidence type="ECO:0000256" key="6">
    <source>
        <dbReference type="ARBA" id="ARBA00022729"/>
    </source>
</evidence>
<evidence type="ECO:0000259" key="12">
    <source>
        <dbReference type="Pfam" id="PF00593"/>
    </source>
</evidence>
<keyword evidence="7" id="KW-0408">Iron</keyword>
<sequence>MNKLNQFEAGYKLRGASYFLNTTFFYAKTIEANYEATTQLRTENKYQSWGIEFDGFYKINKNFDIKAGLTYTHAEIKNAIDPAIIGNMPRRTPRLMYSFNPNINIEKLSFGFFAVGSAKAFTQDNNKLIMPGYIIINPYISYRLLNNLTLNVNANNVFNALAITEAEEGSLQGTNGIVRARTLPGRTIGASVKFDF</sequence>
<dbReference type="PANTHER" id="PTHR32552:SF89">
    <property type="entry name" value="CATECHOLATE SIDEROPHORE RECEPTOR FIU"/>
    <property type="match status" value="1"/>
</dbReference>
<keyword evidence="9" id="KW-0798">TonB box</keyword>
<evidence type="ECO:0000256" key="8">
    <source>
        <dbReference type="ARBA" id="ARBA00023065"/>
    </source>
</evidence>
<dbReference type="Gene3D" id="2.40.170.20">
    <property type="entry name" value="TonB-dependent receptor, beta-barrel domain"/>
    <property type="match status" value="1"/>
</dbReference>
<keyword evidence="10" id="KW-0472">Membrane</keyword>
<dbReference type="Proteomes" id="UP000276953">
    <property type="component" value="Unassembled WGS sequence"/>
</dbReference>
<proteinExistence type="predicted"/>
<evidence type="ECO:0000313" key="13">
    <source>
        <dbReference type="EMBL" id="RTZ46699.1"/>
    </source>
</evidence>
<keyword evidence="4" id="KW-0410">Iron transport</keyword>
<dbReference type="Pfam" id="PF00593">
    <property type="entry name" value="TonB_dep_Rec_b-barrel"/>
    <property type="match status" value="1"/>
</dbReference>
<dbReference type="InterPro" id="IPR000531">
    <property type="entry name" value="Beta-barrel_TonB"/>
</dbReference>
<evidence type="ECO:0000256" key="4">
    <source>
        <dbReference type="ARBA" id="ARBA00022496"/>
    </source>
</evidence>